<accession>A0A4S4FYU1</accession>
<keyword evidence="2" id="KW-0732">Signal</keyword>
<evidence type="ECO:0000313" key="4">
    <source>
        <dbReference type="Proteomes" id="UP000307380"/>
    </source>
</evidence>
<dbReference type="OrthoDB" id="9766277at2"/>
<keyword evidence="1" id="KW-0175">Coiled coil</keyword>
<dbReference type="InterPro" id="IPR023346">
    <property type="entry name" value="Lysozyme-like_dom_sf"/>
</dbReference>
<evidence type="ECO:0000256" key="2">
    <source>
        <dbReference type="SAM" id="SignalP"/>
    </source>
</evidence>
<feature type="coiled-coil region" evidence="1">
    <location>
        <begin position="150"/>
        <end position="251"/>
    </location>
</feature>
<dbReference type="AlphaFoldDB" id="A0A4S4FYU1"/>
<reference evidence="3 4" key="1">
    <citation type="submission" date="2019-04" db="EMBL/GenBank/DDBJ databases">
        <authorList>
            <person name="Jiang L."/>
        </authorList>
    </citation>
    <scope>NUCLEOTIDE SEQUENCE [LARGE SCALE GENOMIC DNA]</scope>
    <source>
        <strain evidence="3 4">YIM 131861</strain>
    </source>
</reference>
<proteinExistence type="predicted"/>
<evidence type="ECO:0000313" key="3">
    <source>
        <dbReference type="EMBL" id="THG35215.1"/>
    </source>
</evidence>
<name>A0A4S4FYU1_9MICO</name>
<dbReference type="EMBL" id="SSSN01000003">
    <property type="protein sequence ID" value="THG35215.1"/>
    <property type="molecule type" value="Genomic_DNA"/>
</dbReference>
<feature type="coiled-coil region" evidence="1">
    <location>
        <begin position="78"/>
        <end position="105"/>
    </location>
</feature>
<evidence type="ECO:0000256" key="1">
    <source>
        <dbReference type="SAM" id="Coils"/>
    </source>
</evidence>
<keyword evidence="4" id="KW-1185">Reference proteome</keyword>
<evidence type="ECO:0008006" key="5">
    <source>
        <dbReference type="Google" id="ProtNLM"/>
    </source>
</evidence>
<feature type="signal peptide" evidence="2">
    <location>
        <begin position="1"/>
        <end position="27"/>
    </location>
</feature>
<dbReference type="RefSeq" id="WP_136422386.1">
    <property type="nucleotide sequence ID" value="NZ_SSSN01000003.1"/>
</dbReference>
<feature type="chain" id="PRO_5020281956" description="Lytic transglycosylase domain-containing protein" evidence="2">
    <location>
        <begin position="28"/>
        <end position="371"/>
    </location>
</feature>
<protein>
    <recommendedName>
        <fullName evidence="5">Lytic transglycosylase domain-containing protein</fullName>
    </recommendedName>
</protein>
<dbReference type="Proteomes" id="UP000307380">
    <property type="component" value="Unassembled WGS sequence"/>
</dbReference>
<organism evidence="3 4">
    <name type="scientific">Orlajensenia flava</name>
    <dbReference type="NCBI Taxonomy" id="2565934"/>
    <lineage>
        <taxon>Bacteria</taxon>
        <taxon>Bacillati</taxon>
        <taxon>Actinomycetota</taxon>
        <taxon>Actinomycetes</taxon>
        <taxon>Micrococcales</taxon>
        <taxon>Microbacteriaceae</taxon>
        <taxon>Orlajensenia</taxon>
    </lineage>
</organism>
<comment type="caution">
    <text evidence="3">The sequence shown here is derived from an EMBL/GenBank/DDBJ whole genome shotgun (WGS) entry which is preliminary data.</text>
</comment>
<dbReference type="SUPFAM" id="SSF53955">
    <property type="entry name" value="Lysozyme-like"/>
    <property type="match status" value="1"/>
</dbReference>
<gene>
    <name evidence="3" type="ORF">E6C70_03900</name>
</gene>
<sequence length="371" mass="38853">MGRTTLVAAACAAALALALAVAPAAIADDYPSWADVQAAKASQAATAAEATRINDFITQLTAESARLGKETIEKAAIYTTAQNQADAATARADRLTTEAQKATSAAADAHSRYGRIVSQLVMTAGGQNLTVHLLLDAQRSDDLLRQLGSISKLTQQASDLEQSAKQKQNEADSLSAQAALASKERDRLRDLAQTALDAAKAAEKAADDKLAEQQAASQTLYAQLATLTTQVADVQNRYNQGEAARQAAEAAAAAAAASAGGTIWTGDVAVDPAGAQAYARGQLPAYGWGGDQMSCLVRLWNQESGWRANAYNSSSGAYGIPQSLPAEKMAVAGPDWRTNGNTQINWGLNYISGRYGSPCGAWAHEVGFNWY</sequence>